<proteinExistence type="predicted"/>
<evidence type="ECO:0000313" key="2">
    <source>
        <dbReference type="Proteomes" id="UP000320799"/>
    </source>
</evidence>
<sequence length="86" mass="9766">MQLPDNRFTAEEARAKMAEAFKINPRKVMLELRRAYGLIEQDIAKGSVAFLIRGSAMREAVAEQLRKDGYTVSLCASSDKIIVYWK</sequence>
<name>A0A514CT77_9CAUD</name>
<dbReference type="KEGG" id="vg:56135993"/>
<dbReference type="RefSeq" id="YP_009903717.1">
    <property type="nucleotide sequence ID" value="NC_049849.1"/>
</dbReference>
<organism evidence="1 2">
    <name type="scientific">Achromobacter phage Motura</name>
    <dbReference type="NCBI Taxonomy" id="2591403"/>
    <lineage>
        <taxon>Viruses</taxon>
        <taxon>Duplodnaviria</taxon>
        <taxon>Heunggongvirae</taxon>
        <taxon>Uroviricota</taxon>
        <taxon>Caudoviricetes</taxon>
        <taxon>Moturavirus</taxon>
        <taxon>Moturavirus motura</taxon>
    </lineage>
</organism>
<protein>
    <submittedName>
        <fullName evidence="1">Uncharacterized protein</fullName>
    </submittedName>
</protein>
<reference evidence="1 2" key="1">
    <citation type="submission" date="2019-06" db="EMBL/GenBank/DDBJ databases">
        <authorList>
            <person name="Kincaid V.D."/>
            <person name="Fuller A."/>
            <person name="Hodges K."/>
            <person name="Bansal M."/>
            <person name="Essig J."/>
            <person name="Johnson A."/>
        </authorList>
    </citation>
    <scope>NUCLEOTIDE SEQUENCE [LARGE SCALE GENOMIC DNA]</scope>
</reference>
<evidence type="ECO:0000313" key="1">
    <source>
        <dbReference type="EMBL" id="QDH83691.1"/>
    </source>
</evidence>
<dbReference type="EMBL" id="MN094788">
    <property type="protein sequence ID" value="QDH83691.1"/>
    <property type="molecule type" value="Genomic_DNA"/>
</dbReference>
<keyword evidence="2" id="KW-1185">Reference proteome</keyword>
<dbReference type="GeneID" id="56135993"/>
<dbReference type="Proteomes" id="UP000320799">
    <property type="component" value="Segment"/>
</dbReference>
<accession>A0A514CT77</accession>